<proteinExistence type="predicted"/>
<protein>
    <submittedName>
        <fullName evidence="2">Uncharacterized protein</fullName>
    </submittedName>
</protein>
<evidence type="ECO:0000313" key="3">
    <source>
        <dbReference type="Proteomes" id="UP000004625"/>
    </source>
</evidence>
<reference evidence="2 3" key="1">
    <citation type="submission" date="2011-09" db="EMBL/GenBank/DDBJ databases">
        <authorList>
            <person name="Weinstock G."/>
            <person name="Sodergren E."/>
            <person name="Clifton S."/>
            <person name="Fulton L."/>
            <person name="Fulton B."/>
            <person name="Courtney L."/>
            <person name="Fronick C."/>
            <person name="Harrison M."/>
            <person name="Strong C."/>
            <person name="Farmer C."/>
            <person name="Delahaunty K."/>
            <person name="Markovic C."/>
            <person name="Hall O."/>
            <person name="Minx P."/>
            <person name="Tomlinson C."/>
            <person name="Mitreva M."/>
            <person name="Hou S."/>
            <person name="Chen J."/>
            <person name="Wollam A."/>
            <person name="Pepin K.H."/>
            <person name="Johnson M."/>
            <person name="Bhonagiri V."/>
            <person name="Zhang X."/>
            <person name="Suruliraj S."/>
            <person name="Warren W."/>
            <person name="Chinwalla A."/>
            <person name="Mardis E.R."/>
            <person name="Wilson R.K."/>
        </authorList>
    </citation>
    <scope>NUCLEOTIDE SEQUENCE [LARGE SCALE GENOMIC DNA]</scope>
    <source>
        <strain evidence="2 3">F0439</strain>
    </source>
</reference>
<evidence type="ECO:0000313" key="2">
    <source>
        <dbReference type="EMBL" id="EHL96256.1"/>
    </source>
</evidence>
<comment type="caution">
    <text evidence="2">The sequence shown here is derived from an EMBL/GenBank/DDBJ whole genome shotgun (WGS) entry which is preliminary data.</text>
</comment>
<feature type="region of interest" description="Disordered" evidence="1">
    <location>
        <begin position="1"/>
        <end position="23"/>
    </location>
</feature>
<organism evidence="2 3">
    <name type="scientific">Lentilactobacillus parafarraginis F0439</name>
    <dbReference type="NCBI Taxonomy" id="797515"/>
    <lineage>
        <taxon>Bacteria</taxon>
        <taxon>Bacillati</taxon>
        <taxon>Bacillota</taxon>
        <taxon>Bacilli</taxon>
        <taxon>Lactobacillales</taxon>
        <taxon>Lactobacillaceae</taxon>
        <taxon>Lentilactobacillus</taxon>
    </lineage>
</organism>
<feature type="compositionally biased region" description="Polar residues" evidence="1">
    <location>
        <begin position="1"/>
        <end position="16"/>
    </location>
</feature>
<sequence length="81" mass="8927">MDNEATISTNTGTQADIDSMDGETFDDIDSGVTKTAEAIFPMSKLDNVGSITTLRFKFPVSPQDTNSDDWKDYDLTINLDK</sequence>
<dbReference type="PATRIC" id="fig|797515.3.peg.2168"/>
<dbReference type="RefSeq" id="WP_008214293.1">
    <property type="nucleotide sequence ID" value="NZ_JH415055.1"/>
</dbReference>
<keyword evidence="3" id="KW-1185">Reference proteome</keyword>
<accession>G9ZRN8</accession>
<name>G9ZRN8_9LACO</name>
<dbReference type="EMBL" id="AGEY01000184">
    <property type="protein sequence ID" value="EHL96256.1"/>
    <property type="molecule type" value="Genomic_DNA"/>
</dbReference>
<evidence type="ECO:0000256" key="1">
    <source>
        <dbReference type="SAM" id="MobiDB-lite"/>
    </source>
</evidence>
<dbReference type="Proteomes" id="UP000004625">
    <property type="component" value="Unassembled WGS sequence"/>
</dbReference>
<dbReference type="AlphaFoldDB" id="G9ZRN8"/>
<dbReference type="HOGENOM" id="CLU_2569544_0_0_9"/>
<dbReference type="STRING" id="797515.HMPREF9103_02399"/>
<gene>
    <name evidence="2" type="ORF">HMPREF9103_02399</name>
</gene>